<gene>
    <name evidence="4" type="ORF">B0A49_05326</name>
</gene>
<name>A0A4U0X7Z3_9PEZI</name>
<dbReference type="EMBL" id="NAJN01000552">
    <property type="protein sequence ID" value="TKA71646.1"/>
    <property type="molecule type" value="Genomic_DNA"/>
</dbReference>
<keyword evidence="5" id="KW-1185">Reference proteome</keyword>
<evidence type="ECO:0000256" key="1">
    <source>
        <dbReference type="SAM" id="Coils"/>
    </source>
</evidence>
<feature type="region of interest" description="Disordered" evidence="2">
    <location>
        <begin position="368"/>
        <end position="415"/>
    </location>
</feature>
<feature type="compositionally biased region" description="Polar residues" evidence="2">
    <location>
        <begin position="591"/>
        <end position="603"/>
    </location>
</feature>
<feature type="compositionally biased region" description="Basic residues" evidence="2">
    <location>
        <begin position="619"/>
        <end position="628"/>
    </location>
</feature>
<sequence>MPPKVKKQSANQHDKRHENGLAAPGKRVDKKLSNGNINGYTNGKPQSATPPPLPSTGLNHMTFPLPAHSTIHGTSSTADSAPVGKLQEEGTARTSSEGSLEEVEACRSQNMAVDVATVSANKLDNTAIKPLPAPQRVGTLALATTILKSCPLRDVIAILIILLQLPPTIITVIHFLFATLTFVTPPTGTSTATFPSVAEMFQASGDMPSLATVVFVDVVILVLWLVMWAPAQIFILDLAQAVIAISLGGAAAGKNGNTNSAALCFMMILLKHTTNYGFLRDWVFKALPNGMHRVGIGPITSSGAVHVSVPVSRSWPRRLLGIHILTQGVLTMVRRWFQRRGFLEAASSARKTDPEAALVLNVPRRNSASVDPNADIASGSSTDGRPPGPSPAVREPREKSSSGKKRRKQAMQVRSQQPFWAALASTKVTVLKEYEINQSSTDAIEASATDKNHVGNANFTQKDNRIWVSQIGATEISFGASLLTGVDKGFEAEHEVETTPSAGIDKSKPFYVRINGADWGSTRISEDTSGDNAGDGQASVWTGEIFGLTPLSNYLCEFVRRSDDTVITSTSVITHSAPSAEQASIVPPPTHQSLRPSSPTTTLKNSIAAAETKLADNRHRLKRNRKDHKTAITTVKRESDALRARLSSSGGNDERLRQRSLQIQQHYRQAEDAVKALESDVEAQGEIPEDEINAFTAKKDSWEASCNAKAAAQKVLDEARAEADRQISHLSSELTLAQQKRERLQARLTKLKEQHDRLLSANAQEHEMRMQREQKRAADMAGFQRAEQDYLVAIEQLEQQAQTCRISTSSIVSQVTQLENLSFHHQQHSSSGSTPRTPEGILPGTTTAAAAGAAGPRHQQQPFQFPGLEPQPEHPTSNPASLYREGRGRSSSMLSGASGLTDDLDFPASTNSDGRPEQCGHEAERQGSEGGSISSGGCGSGGSGSQEETGTVGPTSPRPVGPTSSLEKGRSGAPLLGPIGSHRNVA</sequence>
<keyword evidence="3" id="KW-0472">Membrane</keyword>
<protein>
    <recommendedName>
        <fullName evidence="6">Ubiquitination network signaling protein acrB</fullName>
    </recommendedName>
</protein>
<keyword evidence="1" id="KW-0175">Coiled coil</keyword>
<feature type="compositionally biased region" description="Polar residues" evidence="2">
    <location>
        <begin position="33"/>
        <end position="47"/>
    </location>
</feature>
<proteinExistence type="predicted"/>
<comment type="caution">
    <text evidence="4">The sequence shown here is derived from an EMBL/GenBank/DDBJ whole genome shotgun (WGS) entry which is preliminary data.</text>
</comment>
<feature type="transmembrane region" description="Helical" evidence="3">
    <location>
        <begin position="207"/>
        <end position="226"/>
    </location>
</feature>
<feature type="compositionally biased region" description="Gly residues" evidence="2">
    <location>
        <begin position="928"/>
        <end position="944"/>
    </location>
</feature>
<evidence type="ECO:0000256" key="2">
    <source>
        <dbReference type="SAM" id="MobiDB-lite"/>
    </source>
</evidence>
<accession>A0A4U0X7Z3</accession>
<keyword evidence="3" id="KW-1133">Transmembrane helix</keyword>
<evidence type="ECO:0000313" key="4">
    <source>
        <dbReference type="EMBL" id="TKA71646.1"/>
    </source>
</evidence>
<feature type="region of interest" description="Disordered" evidence="2">
    <location>
        <begin position="619"/>
        <end position="639"/>
    </location>
</feature>
<feature type="coiled-coil region" evidence="1">
    <location>
        <begin position="720"/>
        <end position="761"/>
    </location>
</feature>
<keyword evidence="3" id="KW-0812">Transmembrane</keyword>
<feature type="transmembrane region" description="Helical" evidence="3">
    <location>
        <begin position="233"/>
        <end position="253"/>
    </location>
</feature>
<feature type="region of interest" description="Disordered" evidence="2">
    <location>
        <begin position="1"/>
        <end position="102"/>
    </location>
</feature>
<reference evidence="4 5" key="1">
    <citation type="submission" date="2017-03" db="EMBL/GenBank/DDBJ databases">
        <title>Genomes of endolithic fungi from Antarctica.</title>
        <authorList>
            <person name="Coleine C."/>
            <person name="Masonjones S."/>
            <person name="Stajich J.E."/>
        </authorList>
    </citation>
    <scope>NUCLEOTIDE SEQUENCE [LARGE SCALE GENOMIC DNA]</scope>
    <source>
        <strain evidence="4 5">CCFEE 5187</strain>
    </source>
</reference>
<feature type="region of interest" description="Disordered" evidence="2">
    <location>
        <begin position="578"/>
        <end position="603"/>
    </location>
</feature>
<feature type="region of interest" description="Disordered" evidence="2">
    <location>
        <begin position="823"/>
        <end position="986"/>
    </location>
</feature>
<evidence type="ECO:0000313" key="5">
    <source>
        <dbReference type="Proteomes" id="UP000308768"/>
    </source>
</evidence>
<dbReference type="Proteomes" id="UP000308768">
    <property type="component" value="Unassembled WGS sequence"/>
</dbReference>
<feature type="compositionally biased region" description="Low complexity" evidence="2">
    <location>
        <begin position="844"/>
        <end position="855"/>
    </location>
</feature>
<evidence type="ECO:0000256" key="3">
    <source>
        <dbReference type="SAM" id="Phobius"/>
    </source>
</evidence>
<dbReference type="OrthoDB" id="4158994at2759"/>
<feature type="transmembrane region" description="Helical" evidence="3">
    <location>
        <begin position="155"/>
        <end position="177"/>
    </location>
</feature>
<dbReference type="STRING" id="331657.A0A4U0X7Z3"/>
<evidence type="ECO:0008006" key="6">
    <source>
        <dbReference type="Google" id="ProtNLM"/>
    </source>
</evidence>
<feature type="compositionally biased region" description="Basic and acidic residues" evidence="2">
    <location>
        <begin position="914"/>
        <end position="927"/>
    </location>
</feature>
<dbReference type="AlphaFoldDB" id="A0A4U0X7Z3"/>
<organism evidence="4 5">
    <name type="scientific">Cryomyces minteri</name>
    <dbReference type="NCBI Taxonomy" id="331657"/>
    <lineage>
        <taxon>Eukaryota</taxon>
        <taxon>Fungi</taxon>
        <taxon>Dikarya</taxon>
        <taxon>Ascomycota</taxon>
        <taxon>Pezizomycotina</taxon>
        <taxon>Dothideomycetes</taxon>
        <taxon>Dothideomycetes incertae sedis</taxon>
        <taxon>Cryomyces</taxon>
    </lineage>
</organism>